<evidence type="ECO:0000313" key="3">
    <source>
        <dbReference type="Proteomes" id="UP000441797"/>
    </source>
</evidence>
<gene>
    <name evidence="2" type="ORF">BWI75_01945</name>
</gene>
<dbReference type="EMBL" id="NAPY01000002">
    <property type="protein sequence ID" value="MUL35153.1"/>
    <property type="molecule type" value="Genomic_DNA"/>
</dbReference>
<dbReference type="AlphaFoldDB" id="A0A6N8FPF5"/>
<dbReference type="InterPro" id="IPR053201">
    <property type="entry name" value="Flavunoidine_N-MTase"/>
</dbReference>
<dbReference type="Pfam" id="PF00856">
    <property type="entry name" value="SET"/>
    <property type="match status" value="1"/>
</dbReference>
<dbReference type="PANTHER" id="PTHR12350:SF19">
    <property type="entry name" value="SET DOMAIN-CONTAINING PROTEIN"/>
    <property type="match status" value="1"/>
</dbReference>
<sequence length="175" mass="20018">MLAASEIYYLLTTEKFYIANSKFGQGLFAKKNIRLGENILVFTGDIIDFDQAVLKAPPYEGDALQIGKSIYVNLEPPGRFVNHSCDPNAGIKNDIQLVALRNIKVGEEIYFDYSTTMDEDYWSLQCGCGSINCRKVIKDFKHLPYHVKRKYLELNIVQKFIAVQYQVQAKVNYSK</sequence>
<evidence type="ECO:0000259" key="1">
    <source>
        <dbReference type="PROSITE" id="PS50280"/>
    </source>
</evidence>
<organism evidence="2 3">
    <name type="scientific">Gloeocapsopsis dulcis AAB1 = 1H9</name>
    <dbReference type="NCBI Taxonomy" id="1433147"/>
    <lineage>
        <taxon>Bacteria</taxon>
        <taxon>Bacillati</taxon>
        <taxon>Cyanobacteriota</taxon>
        <taxon>Cyanophyceae</taxon>
        <taxon>Oscillatoriophycideae</taxon>
        <taxon>Chroococcales</taxon>
        <taxon>Chroococcaceae</taxon>
        <taxon>Gloeocapsopsis</taxon>
        <taxon>Gloeocapsopsis dulcis</taxon>
    </lineage>
</organism>
<proteinExistence type="predicted"/>
<feature type="domain" description="SET" evidence="1">
    <location>
        <begin position="14"/>
        <end position="114"/>
    </location>
</feature>
<accession>A0A6N8FPF5</accession>
<name>A0A6N8FPF5_9CHRO</name>
<dbReference type="RefSeq" id="WP_105220164.1">
    <property type="nucleotide sequence ID" value="NZ_CAWNSU010000057.1"/>
</dbReference>
<dbReference type="PANTHER" id="PTHR12350">
    <property type="entry name" value="HISTONE-LYSINE N-METHYLTRANSFERASE-RELATED"/>
    <property type="match status" value="1"/>
</dbReference>
<dbReference type="SUPFAM" id="SSF82199">
    <property type="entry name" value="SET domain"/>
    <property type="match status" value="1"/>
</dbReference>
<protein>
    <recommendedName>
        <fullName evidence="1">SET domain-containing protein</fullName>
    </recommendedName>
</protein>
<dbReference type="SMART" id="SM00317">
    <property type="entry name" value="SET"/>
    <property type="match status" value="1"/>
</dbReference>
<keyword evidence="3" id="KW-1185">Reference proteome</keyword>
<dbReference type="InterPro" id="IPR046341">
    <property type="entry name" value="SET_dom_sf"/>
</dbReference>
<dbReference type="Gene3D" id="2.170.270.10">
    <property type="entry name" value="SET domain"/>
    <property type="match status" value="1"/>
</dbReference>
<evidence type="ECO:0000313" key="2">
    <source>
        <dbReference type="EMBL" id="MUL35153.1"/>
    </source>
</evidence>
<dbReference type="Proteomes" id="UP000441797">
    <property type="component" value="Unassembled WGS sequence"/>
</dbReference>
<dbReference type="OrthoDB" id="279507at2"/>
<reference evidence="2 3" key="1">
    <citation type="journal article" date="2019" name="Front. Microbiol.">
        <title>Genomic Features for Desiccation Tolerance and Sugar Biosynthesis in the Extremophile Gloeocapsopsis sp. UTEX B3054.</title>
        <authorList>
            <person name="Urrejola C."/>
            <person name="Alcorta J."/>
            <person name="Salas L."/>
            <person name="Vasquez M."/>
            <person name="Polz M.F."/>
            <person name="Vicuna R."/>
            <person name="Diez B."/>
        </authorList>
    </citation>
    <scope>NUCLEOTIDE SEQUENCE [LARGE SCALE GENOMIC DNA]</scope>
    <source>
        <strain evidence="2 3">1H9</strain>
    </source>
</reference>
<dbReference type="PROSITE" id="PS50280">
    <property type="entry name" value="SET"/>
    <property type="match status" value="1"/>
</dbReference>
<dbReference type="InterPro" id="IPR001214">
    <property type="entry name" value="SET_dom"/>
</dbReference>
<comment type="caution">
    <text evidence="2">The sequence shown here is derived from an EMBL/GenBank/DDBJ whole genome shotgun (WGS) entry which is preliminary data.</text>
</comment>